<protein>
    <recommendedName>
        <fullName evidence="8">alpha-1,2-Mannosidase</fullName>
        <ecNumber evidence="8">3.2.1.-</ecNumber>
    </recommendedName>
</protein>
<feature type="active site" evidence="6">
    <location>
        <position position="999"/>
    </location>
</feature>
<dbReference type="InterPro" id="IPR050749">
    <property type="entry name" value="Glycosyl_Hydrolase_47"/>
</dbReference>
<evidence type="ECO:0000256" key="2">
    <source>
        <dbReference type="ARBA" id="ARBA00004922"/>
    </source>
</evidence>
<dbReference type="UniPathway" id="UPA00378"/>
<accession>A0A6A6HPJ2</accession>
<dbReference type="Gene3D" id="1.50.10.10">
    <property type="match status" value="3"/>
</dbReference>
<feature type="transmembrane region" description="Helical" evidence="10">
    <location>
        <begin position="12"/>
        <end position="28"/>
    </location>
</feature>
<reference evidence="11" key="1">
    <citation type="journal article" date="2020" name="Stud. Mycol.">
        <title>101 Dothideomycetes genomes: a test case for predicting lifestyles and emergence of pathogens.</title>
        <authorList>
            <person name="Haridas S."/>
            <person name="Albert R."/>
            <person name="Binder M."/>
            <person name="Bloem J."/>
            <person name="Labutti K."/>
            <person name="Salamov A."/>
            <person name="Andreopoulos B."/>
            <person name="Baker S."/>
            <person name="Barry K."/>
            <person name="Bills G."/>
            <person name="Bluhm B."/>
            <person name="Cannon C."/>
            <person name="Castanera R."/>
            <person name="Culley D."/>
            <person name="Daum C."/>
            <person name="Ezra D."/>
            <person name="Gonzalez J."/>
            <person name="Henrissat B."/>
            <person name="Kuo A."/>
            <person name="Liang C."/>
            <person name="Lipzen A."/>
            <person name="Lutzoni F."/>
            <person name="Magnuson J."/>
            <person name="Mondo S."/>
            <person name="Nolan M."/>
            <person name="Ohm R."/>
            <person name="Pangilinan J."/>
            <person name="Park H.-J."/>
            <person name="Ramirez L."/>
            <person name="Alfaro M."/>
            <person name="Sun H."/>
            <person name="Tritt A."/>
            <person name="Yoshinaga Y."/>
            <person name="Zwiers L.-H."/>
            <person name="Turgeon B."/>
            <person name="Goodwin S."/>
            <person name="Spatafora J."/>
            <person name="Crous P."/>
            <person name="Grigoriev I."/>
        </authorList>
    </citation>
    <scope>NUCLEOTIDE SEQUENCE</scope>
    <source>
        <strain evidence="11">Tuck. ex Michener</strain>
    </source>
</reference>
<dbReference type="InterPro" id="IPR036026">
    <property type="entry name" value="Seven-hairpin_glycosidases"/>
</dbReference>
<name>A0A6A6HPJ2_VIRVR</name>
<dbReference type="InterPro" id="IPR001382">
    <property type="entry name" value="Glyco_hydro_47"/>
</dbReference>
<evidence type="ECO:0000256" key="8">
    <source>
        <dbReference type="RuleBase" id="RU361193"/>
    </source>
</evidence>
<dbReference type="GO" id="GO:0005509">
    <property type="term" value="F:calcium ion binding"/>
    <property type="evidence" value="ECO:0007669"/>
    <property type="project" value="InterPro"/>
</dbReference>
<keyword evidence="10" id="KW-0812">Transmembrane</keyword>
<dbReference type="EMBL" id="ML991772">
    <property type="protein sequence ID" value="KAF2239473.1"/>
    <property type="molecule type" value="Genomic_DNA"/>
</dbReference>
<evidence type="ECO:0000256" key="10">
    <source>
        <dbReference type="SAM" id="Phobius"/>
    </source>
</evidence>
<proteinExistence type="inferred from homology"/>
<feature type="region of interest" description="Disordered" evidence="9">
    <location>
        <begin position="517"/>
        <end position="716"/>
    </location>
</feature>
<keyword evidence="12" id="KW-1185">Reference proteome</keyword>
<evidence type="ECO:0000256" key="7">
    <source>
        <dbReference type="PIRSR" id="PIRSR601382-2"/>
    </source>
</evidence>
<evidence type="ECO:0000256" key="1">
    <source>
        <dbReference type="ARBA" id="ARBA00001913"/>
    </source>
</evidence>
<dbReference type="Pfam" id="PF01532">
    <property type="entry name" value="Glyco_hydro_47"/>
    <property type="match status" value="2"/>
</dbReference>
<keyword evidence="7" id="KW-0106">Calcium</keyword>
<evidence type="ECO:0000256" key="3">
    <source>
        <dbReference type="ARBA" id="ARBA00007658"/>
    </source>
</evidence>
<evidence type="ECO:0000313" key="12">
    <source>
        <dbReference type="Proteomes" id="UP000800092"/>
    </source>
</evidence>
<comment type="similarity">
    <text evidence="3 8">Belongs to the glycosyl hydrolase 47 family.</text>
</comment>
<keyword evidence="10" id="KW-1133">Transmembrane helix</keyword>
<feature type="active site" description="Proton donor" evidence="6">
    <location>
        <position position="318"/>
    </location>
</feature>
<dbReference type="AlphaFoldDB" id="A0A6A6HPJ2"/>
<keyword evidence="8" id="KW-0326">Glycosidase</keyword>
<evidence type="ECO:0000256" key="4">
    <source>
        <dbReference type="ARBA" id="ARBA00022801"/>
    </source>
</evidence>
<evidence type="ECO:0000256" key="5">
    <source>
        <dbReference type="ARBA" id="ARBA00023157"/>
    </source>
</evidence>
<dbReference type="GO" id="GO:0005783">
    <property type="term" value="C:endoplasmic reticulum"/>
    <property type="evidence" value="ECO:0007669"/>
    <property type="project" value="TreeGrafter"/>
</dbReference>
<feature type="compositionally biased region" description="Basic and acidic residues" evidence="9">
    <location>
        <begin position="96"/>
        <end position="136"/>
    </location>
</feature>
<sequence length="1105" mass="123929">MATMFRFRRYRAFLMFTVISFLAIWQLIKYRNLDTSSLGTSLGIQNPLPPSVNNAPGAPPVKPIEPAKEGKPLDVNLAGANRDPKAQLPKLPAVPEAKRPTQDLKEGEVEEKPNSSPSKEEAGSFKDTSPKEEKKVPPKAASPKRPADTSGDTVLAIPAAQDEVPLKPVAAGGQGRLEVDPWPSDAPKVYWTKQKEHFPVTTTIQLPTGAPKAVPTVQFAFKTEKEKAKEEREKKRDIIKKSFLKSWNSYKEYAWMHDELSPVSGDYRDPFAGWGATLVDTLDTLWMMGLKEEFEDGVKAVAKIDFTTSPRKDIPLFETVIRYLGGLIAAYDISGAKYGTLLDKSVELADILMGAFDTPNRMPLTFYHWMPSFASQPHRADTKATLAELGSLSIEFTRLAQLTKESKYYDAVARITDALEKWQPDTRLPGLWPSDVDASGCKKPKSKSAINSKKPKGGKIDTKLISEDSLVGGSEKATNLKEYDEDKVIKTFNEALKNPEAFKDTKKTEKPQEMVQMEKPKALVFDPDAESGTEPAKGGSNGLVPGKAKIKGWDDPIDETKKEDSGSGKAKVTIDDPLGENKMKEMGKSLAGQIQKRAAIEPQKSKEDEKSTKEEDKAASADEKTSEETEKQNEEGKLKKADGKFKEETEKPKKTDEKSEKEDEAAKKVDRFLSPERLMAMEKEARSSEDEKEEQEDRGLNSYDADDLCTPQGLAPAPDSRCDEYTLGGRADSVYEYLPKQWLLLGGLKDQYKKMYDMAIDAINKHLVFRPMIRDEKRDLRIAGSYTTCDAVGGGLKPDSQHLTCFAGAMLGLGSRIYPDSRKADLDLARKITDGCVWAYEVTTTGIMPEAFLALPCDDMKSCKWNESHWHHMIDPHPEWREQAASRLELPFDAKHLPSDAHVDSKVGGKVDVGRTKAALDAPQLAREAEEGGRLHQKRQLGENLDEYRKSLGIDRVDNNVKMPAPLDHEEYARMRIEDERLPPGMSSIPSKKYILRPEAIESVFYMYRLTGEEYWREKGWKMFTAIQAYTSTELGNSAIDDVTKRVPKPRDEMESFWLAETLKYFYLLFSEPSLVNLDEWVLNTEAHPFRRPQPPKQDKKEEAH</sequence>
<dbReference type="PRINTS" id="PR00747">
    <property type="entry name" value="GLYHDRLASE47"/>
</dbReference>
<dbReference type="EC" id="3.2.1.-" evidence="8"/>
<dbReference type="PANTHER" id="PTHR11742">
    <property type="entry name" value="MANNOSYL-OLIGOSACCHARIDE ALPHA-1,2-MANNOSIDASE-RELATED"/>
    <property type="match status" value="1"/>
</dbReference>
<feature type="compositionally biased region" description="Basic and acidic residues" evidence="9">
    <location>
        <begin position="551"/>
        <end position="566"/>
    </location>
</feature>
<keyword evidence="4 8" id="KW-0378">Hydrolase</keyword>
<evidence type="ECO:0000313" key="11">
    <source>
        <dbReference type="EMBL" id="KAF2239473.1"/>
    </source>
</evidence>
<gene>
    <name evidence="11" type="ORF">EV356DRAFT_572279</name>
</gene>
<dbReference type="GO" id="GO:0004571">
    <property type="term" value="F:mannosyl-oligosaccharide 1,2-alpha-mannosidase activity"/>
    <property type="evidence" value="ECO:0007669"/>
    <property type="project" value="InterPro"/>
</dbReference>
<evidence type="ECO:0000256" key="6">
    <source>
        <dbReference type="PIRSR" id="PIRSR601382-1"/>
    </source>
</evidence>
<feature type="region of interest" description="Disordered" evidence="9">
    <location>
        <begin position="437"/>
        <end position="458"/>
    </location>
</feature>
<dbReference type="GO" id="GO:0036503">
    <property type="term" value="P:ERAD pathway"/>
    <property type="evidence" value="ECO:0007669"/>
    <property type="project" value="UniProtKB-ARBA"/>
</dbReference>
<dbReference type="InterPro" id="IPR012341">
    <property type="entry name" value="6hp_glycosidase-like_sf"/>
</dbReference>
<dbReference type="GO" id="GO:0016020">
    <property type="term" value="C:membrane"/>
    <property type="evidence" value="ECO:0007669"/>
    <property type="project" value="InterPro"/>
</dbReference>
<evidence type="ECO:0000256" key="9">
    <source>
        <dbReference type="SAM" id="MobiDB-lite"/>
    </source>
</evidence>
<dbReference type="PANTHER" id="PTHR11742:SF103">
    <property type="entry name" value="ENDOPLASMIC RETICULUM MANNOSIDASE MNL2-RELATED"/>
    <property type="match status" value="1"/>
</dbReference>
<feature type="region of interest" description="Disordered" evidence="9">
    <location>
        <begin position="47"/>
        <end position="151"/>
    </location>
</feature>
<dbReference type="Proteomes" id="UP000800092">
    <property type="component" value="Unassembled WGS sequence"/>
</dbReference>
<dbReference type="GO" id="GO:0005975">
    <property type="term" value="P:carbohydrate metabolic process"/>
    <property type="evidence" value="ECO:0007669"/>
    <property type="project" value="InterPro"/>
</dbReference>
<dbReference type="SUPFAM" id="SSF48225">
    <property type="entry name" value="Seven-hairpin glycosidases"/>
    <property type="match status" value="1"/>
</dbReference>
<feature type="active site" description="Proton donor" evidence="6">
    <location>
        <position position="850"/>
    </location>
</feature>
<dbReference type="OrthoDB" id="8118055at2759"/>
<comment type="cofactor">
    <cofactor evidence="1 7">
        <name>Ca(2+)</name>
        <dbReference type="ChEBI" id="CHEBI:29108"/>
    </cofactor>
</comment>
<feature type="binding site" evidence="7">
    <location>
        <position position="1085"/>
    </location>
    <ligand>
        <name>Ca(2+)</name>
        <dbReference type="ChEBI" id="CHEBI:29108"/>
    </ligand>
</feature>
<feature type="compositionally biased region" description="Basic and acidic residues" evidence="9">
    <location>
        <begin position="603"/>
        <end position="699"/>
    </location>
</feature>
<feature type="active site" evidence="6">
    <location>
        <position position="468"/>
    </location>
</feature>
<keyword evidence="7" id="KW-0479">Metal-binding</keyword>
<keyword evidence="5" id="KW-1015">Disulfide bond</keyword>
<keyword evidence="10" id="KW-0472">Membrane</keyword>
<organism evidence="11 12">
    <name type="scientific">Viridothelium virens</name>
    <name type="common">Speckled blister lichen</name>
    <name type="synonym">Trypethelium virens</name>
    <dbReference type="NCBI Taxonomy" id="1048519"/>
    <lineage>
        <taxon>Eukaryota</taxon>
        <taxon>Fungi</taxon>
        <taxon>Dikarya</taxon>
        <taxon>Ascomycota</taxon>
        <taxon>Pezizomycotina</taxon>
        <taxon>Dothideomycetes</taxon>
        <taxon>Dothideomycetes incertae sedis</taxon>
        <taxon>Trypetheliales</taxon>
        <taxon>Trypetheliaceae</taxon>
        <taxon>Viridothelium</taxon>
    </lineage>
</organism>
<comment type="pathway">
    <text evidence="2">Protein modification; protein glycosylation.</text>
</comment>